<dbReference type="Pfam" id="PF00085">
    <property type="entry name" value="Thioredoxin"/>
    <property type="match status" value="1"/>
</dbReference>
<name>A0A6A6JGB2_WESOR</name>
<dbReference type="EMBL" id="ML986498">
    <property type="protein sequence ID" value="KAF2275163.1"/>
    <property type="molecule type" value="Genomic_DNA"/>
</dbReference>
<feature type="domain" description="Thioredoxin" evidence="2">
    <location>
        <begin position="79"/>
        <end position="155"/>
    </location>
</feature>
<reference evidence="3" key="1">
    <citation type="journal article" date="2020" name="Stud. Mycol.">
        <title>101 Dothideomycetes genomes: a test case for predicting lifestyles and emergence of pathogens.</title>
        <authorList>
            <person name="Haridas S."/>
            <person name="Albert R."/>
            <person name="Binder M."/>
            <person name="Bloem J."/>
            <person name="Labutti K."/>
            <person name="Salamov A."/>
            <person name="Andreopoulos B."/>
            <person name="Baker S."/>
            <person name="Barry K."/>
            <person name="Bills G."/>
            <person name="Bluhm B."/>
            <person name="Cannon C."/>
            <person name="Castanera R."/>
            <person name="Culley D."/>
            <person name="Daum C."/>
            <person name="Ezra D."/>
            <person name="Gonzalez J."/>
            <person name="Henrissat B."/>
            <person name="Kuo A."/>
            <person name="Liang C."/>
            <person name="Lipzen A."/>
            <person name="Lutzoni F."/>
            <person name="Magnuson J."/>
            <person name="Mondo S."/>
            <person name="Nolan M."/>
            <person name="Ohm R."/>
            <person name="Pangilinan J."/>
            <person name="Park H.-J."/>
            <person name="Ramirez L."/>
            <person name="Alfaro M."/>
            <person name="Sun H."/>
            <person name="Tritt A."/>
            <person name="Yoshinaga Y."/>
            <person name="Zwiers L.-H."/>
            <person name="Turgeon B."/>
            <person name="Goodwin S."/>
            <person name="Spatafora J."/>
            <person name="Crous P."/>
            <person name="Grigoriev I."/>
        </authorList>
    </citation>
    <scope>NUCLEOTIDE SEQUENCE</scope>
    <source>
        <strain evidence="3">CBS 379.55</strain>
    </source>
</reference>
<evidence type="ECO:0000313" key="3">
    <source>
        <dbReference type="EMBL" id="KAF2275163.1"/>
    </source>
</evidence>
<proteinExistence type="predicted"/>
<evidence type="ECO:0000313" key="4">
    <source>
        <dbReference type="Proteomes" id="UP000800097"/>
    </source>
</evidence>
<dbReference type="SUPFAM" id="SSF52833">
    <property type="entry name" value="Thioredoxin-like"/>
    <property type="match status" value="1"/>
</dbReference>
<dbReference type="GeneID" id="54550212"/>
<accession>A0A6A6JGB2</accession>
<dbReference type="OrthoDB" id="10257948at2759"/>
<gene>
    <name evidence="3" type="ORF">EI97DRAFT_420715</name>
</gene>
<evidence type="ECO:0000259" key="2">
    <source>
        <dbReference type="Pfam" id="PF00085"/>
    </source>
</evidence>
<protein>
    <submittedName>
        <fullName evidence="3">Thioredoxin-like protein</fullName>
    </submittedName>
</protein>
<dbReference type="CDD" id="cd02989">
    <property type="entry name" value="Phd_like_TxnDC9"/>
    <property type="match status" value="1"/>
</dbReference>
<sequence>MASLDSKVAAIVDNATKDNHDSDDEDALIAALENDDSELDAFREQRLQQLHAEYNRAKQLRASDHGTYAEIKDEKVLLDITTSTKKCVVHFFKPDFGRCRVMDGHLESLAPSHYEARLLKINVDNCPFLVTKLKIQVLPCVIAFIDGISVDRIIGFEGLGRTPDSFTTRDLEARLIRAGVFERQKVGEEEETQAGWNVRRGKAKEEEDDDDDWD</sequence>
<organism evidence="3 4">
    <name type="scientific">Westerdykella ornata</name>
    <dbReference type="NCBI Taxonomy" id="318751"/>
    <lineage>
        <taxon>Eukaryota</taxon>
        <taxon>Fungi</taxon>
        <taxon>Dikarya</taxon>
        <taxon>Ascomycota</taxon>
        <taxon>Pezizomycotina</taxon>
        <taxon>Dothideomycetes</taxon>
        <taxon>Pleosporomycetidae</taxon>
        <taxon>Pleosporales</taxon>
        <taxon>Sporormiaceae</taxon>
        <taxon>Westerdykella</taxon>
    </lineage>
</organism>
<feature type="region of interest" description="Disordered" evidence="1">
    <location>
        <begin position="186"/>
        <end position="214"/>
    </location>
</feature>
<dbReference type="InterPro" id="IPR013766">
    <property type="entry name" value="Thioredoxin_domain"/>
</dbReference>
<dbReference type="AlphaFoldDB" id="A0A6A6JGB2"/>
<dbReference type="PANTHER" id="PTHR21148">
    <property type="entry name" value="THIOREDOXIN DOMAIN-CONTAINING PROTEIN 9"/>
    <property type="match status" value="1"/>
</dbReference>
<keyword evidence="4" id="KW-1185">Reference proteome</keyword>
<evidence type="ECO:0000256" key="1">
    <source>
        <dbReference type="SAM" id="MobiDB-lite"/>
    </source>
</evidence>
<dbReference type="Gene3D" id="3.40.30.10">
    <property type="entry name" value="Glutaredoxin"/>
    <property type="match status" value="1"/>
</dbReference>
<dbReference type="InterPro" id="IPR036249">
    <property type="entry name" value="Thioredoxin-like_sf"/>
</dbReference>
<dbReference type="RefSeq" id="XP_033652702.1">
    <property type="nucleotide sequence ID" value="XM_033797037.1"/>
</dbReference>
<dbReference type="Proteomes" id="UP000800097">
    <property type="component" value="Unassembled WGS sequence"/>
</dbReference>